<dbReference type="PROSITE" id="PS50885">
    <property type="entry name" value="HAMP"/>
    <property type="match status" value="1"/>
</dbReference>
<comment type="caution">
    <text evidence="9">The sequence shown here is derived from an EMBL/GenBank/DDBJ whole genome shotgun (WGS) entry which is preliminary data.</text>
</comment>
<evidence type="ECO:0000256" key="3">
    <source>
        <dbReference type="ARBA" id="ARBA00023224"/>
    </source>
</evidence>
<dbReference type="SUPFAM" id="SSF103190">
    <property type="entry name" value="Sensory domain-like"/>
    <property type="match status" value="1"/>
</dbReference>
<organism evidence="9 10">
    <name type="scientific">Demequina zhanjiangensis</name>
    <dbReference type="NCBI Taxonomy" id="3051659"/>
    <lineage>
        <taxon>Bacteria</taxon>
        <taxon>Bacillati</taxon>
        <taxon>Actinomycetota</taxon>
        <taxon>Actinomycetes</taxon>
        <taxon>Micrococcales</taxon>
        <taxon>Demequinaceae</taxon>
        <taxon>Demequina</taxon>
    </lineage>
</organism>
<dbReference type="InterPro" id="IPR004090">
    <property type="entry name" value="Chemotax_Me-accpt_rcpt"/>
</dbReference>
<gene>
    <name evidence="9" type="ORF">QQX04_01020</name>
</gene>
<evidence type="ECO:0000259" key="8">
    <source>
        <dbReference type="PROSITE" id="PS50885"/>
    </source>
</evidence>
<dbReference type="Gene3D" id="1.10.287.950">
    <property type="entry name" value="Methyl-accepting chemotaxis protein"/>
    <property type="match status" value="1"/>
</dbReference>
<dbReference type="SMART" id="SM00304">
    <property type="entry name" value="HAMP"/>
    <property type="match status" value="1"/>
</dbReference>
<evidence type="ECO:0000256" key="4">
    <source>
        <dbReference type="ARBA" id="ARBA00029447"/>
    </source>
</evidence>
<dbReference type="InterPro" id="IPR033462">
    <property type="entry name" value="Cache_3-Cache_2"/>
</dbReference>
<dbReference type="RefSeq" id="WP_301125325.1">
    <property type="nucleotide sequence ID" value="NZ_JAUHPV010000001.1"/>
</dbReference>
<evidence type="ECO:0000256" key="5">
    <source>
        <dbReference type="PROSITE-ProRule" id="PRU00284"/>
    </source>
</evidence>
<dbReference type="InterPro" id="IPR029151">
    <property type="entry name" value="Sensor-like_sf"/>
</dbReference>
<dbReference type="SUPFAM" id="SSF58104">
    <property type="entry name" value="Methyl-accepting chemotaxis protein (MCP) signaling domain"/>
    <property type="match status" value="1"/>
</dbReference>
<keyword evidence="10" id="KW-1185">Reference proteome</keyword>
<dbReference type="PANTHER" id="PTHR32089:SF112">
    <property type="entry name" value="LYSOZYME-LIKE PROTEIN-RELATED"/>
    <property type="match status" value="1"/>
</dbReference>
<sequence>MALPSLRTSLRMQLVALGGVAVLGASAALTAVGTLQAHSLADTATEDVDQLNAEAMQQSALSALSLVDTQVASVTTRMESELRVAHNVVDEHGAIEFGADRTWDATNQTTGDVTTLGLPRMLIGGEDLGQVASLDATVPVVDDITDMLGAAATVFQRMNDEGDMLRIATTVPGADGDRAIGTFIGATNTDGNPNAVVSALLAGESFYGTATVVGEVYVTAYGPLIEDGEVVGAVFVGLPQHEVAEPMLNALSFVSVGENGYMTVLDANGNWVVPPPGLEAGTAADESFAASLLESSAGLVDYETANVHVDLPNDGASVEVARYAPWGWTIAAWGMDSDLQVVPTHLDAGITSLTWSLLGLGLLVAAVAVGFIVFASGRIVGRVSRLTAALHKVANHDLSADVKGEGKDEIGQMGDALGATILAMRSAVDSIRTGAESVNATAEQLNGSSHGLQGVASQTATHAGSTAQTATTMSTEVQSVTAAMTEMRSTIESVARDVQSATGETRLAVDTTSEAADLTQRLGDSSSRIAEVLKAITAIAAQTNLLALNATIEAARAGEAGKGFAVVASEVKDLAQQTANAIETIRPVLEEVAADSTEVQAAVERVAGSISRVDEHQSSISAAIEQQSATTTEIERNLVVAADGASEISTAAHQLSDSAQDAQRSASEVGTAVEGLTTIATELAEGVDMFTLR</sequence>
<feature type="transmembrane region" description="Helical" evidence="6">
    <location>
        <begin position="353"/>
        <end position="375"/>
    </location>
</feature>
<dbReference type="Proteomes" id="UP001172738">
    <property type="component" value="Unassembled WGS sequence"/>
</dbReference>
<evidence type="ECO:0000313" key="10">
    <source>
        <dbReference type="Proteomes" id="UP001172738"/>
    </source>
</evidence>
<protein>
    <submittedName>
        <fullName evidence="9">Methyl-accepting chemotaxis protein</fullName>
    </submittedName>
</protein>
<dbReference type="PROSITE" id="PS50111">
    <property type="entry name" value="CHEMOTAXIS_TRANSDUC_2"/>
    <property type="match status" value="1"/>
</dbReference>
<comment type="similarity">
    <text evidence="4">Belongs to the methyl-accepting chemotaxis (MCP) protein family.</text>
</comment>
<evidence type="ECO:0000256" key="2">
    <source>
        <dbReference type="ARBA" id="ARBA00022989"/>
    </source>
</evidence>
<keyword evidence="2 6" id="KW-1133">Transmembrane helix</keyword>
<evidence type="ECO:0000256" key="1">
    <source>
        <dbReference type="ARBA" id="ARBA00022692"/>
    </source>
</evidence>
<dbReference type="InterPro" id="IPR004089">
    <property type="entry name" value="MCPsignal_dom"/>
</dbReference>
<dbReference type="CDD" id="cd06225">
    <property type="entry name" value="HAMP"/>
    <property type="match status" value="1"/>
</dbReference>
<evidence type="ECO:0000256" key="6">
    <source>
        <dbReference type="SAM" id="Phobius"/>
    </source>
</evidence>
<feature type="domain" description="HAMP" evidence="8">
    <location>
        <begin position="377"/>
        <end position="429"/>
    </location>
</feature>
<evidence type="ECO:0000259" key="7">
    <source>
        <dbReference type="PROSITE" id="PS50111"/>
    </source>
</evidence>
<name>A0ABT8FXD7_9MICO</name>
<dbReference type="SMART" id="SM00283">
    <property type="entry name" value="MA"/>
    <property type="match status" value="1"/>
</dbReference>
<dbReference type="PRINTS" id="PR00260">
    <property type="entry name" value="CHEMTRNSDUCR"/>
</dbReference>
<dbReference type="PANTHER" id="PTHR32089">
    <property type="entry name" value="METHYL-ACCEPTING CHEMOTAXIS PROTEIN MCPB"/>
    <property type="match status" value="1"/>
</dbReference>
<keyword evidence="1 6" id="KW-0812">Transmembrane</keyword>
<keyword evidence="3 5" id="KW-0807">Transducer</keyword>
<accession>A0ABT8FXD7</accession>
<keyword evidence="6" id="KW-0472">Membrane</keyword>
<dbReference type="Pfam" id="PF17201">
    <property type="entry name" value="Cache_3-Cache_2"/>
    <property type="match status" value="1"/>
</dbReference>
<dbReference type="EMBL" id="JAUHPV010000001">
    <property type="protein sequence ID" value="MDN4471569.1"/>
    <property type="molecule type" value="Genomic_DNA"/>
</dbReference>
<proteinExistence type="inferred from homology"/>
<dbReference type="InterPro" id="IPR003660">
    <property type="entry name" value="HAMP_dom"/>
</dbReference>
<feature type="domain" description="Methyl-accepting transducer" evidence="7">
    <location>
        <begin position="434"/>
        <end position="670"/>
    </location>
</feature>
<reference evidence="9" key="1">
    <citation type="submission" date="2023-06" db="EMBL/GenBank/DDBJ databases">
        <title>SYSU T00b26.</title>
        <authorList>
            <person name="Gao L."/>
            <person name="Fang B.-Z."/>
            <person name="Li W.-J."/>
        </authorList>
    </citation>
    <scope>NUCLEOTIDE SEQUENCE</scope>
    <source>
        <strain evidence="9">SYSU T00b26</strain>
    </source>
</reference>
<dbReference type="Pfam" id="PF00672">
    <property type="entry name" value="HAMP"/>
    <property type="match status" value="1"/>
</dbReference>
<dbReference type="Pfam" id="PF00015">
    <property type="entry name" value="MCPsignal"/>
    <property type="match status" value="1"/>
</dbReference>
<evidence type="ECO:0000313" key="9">
    <source>
        <dbReference type="EMBL" id="MDN4471569.1"/>
    </source>
</evidence>